<evidence type="ECO:0000313" key="2">
    <source>
        <dbReference type="Proteomes" id="UP001439008"/>
    </source>
</evidence>
<proteinExistence type="predicted"/>
<protein>
    <recommendedName>
        <fullName evidence="3">Maturase K</fullName>
    </recommendedName>
</protein>
<evidence type="ECO:0000313" key="1">
    <source>
        <dbReference type="EMBL" id="MES1918498.1"/>
    </source>
</evidence>
<accession>A0ABV2AFQ1</accession>
<feature type="non-terminal residue" evidence="1">
    <location>
        <position position="1"/>
    </location>
</feature>
<dbReference type="Proteomes" id="UP001439008">
    <property type="component" value="Unassembled WGS sequence"/>
</dbReference>
<evidence type="ECO:0008006" key="3">
    <source>
        <dbReference type="Google" id="ProtNLM"/>
    </source>
</evidence>
<gene>
    <name evidence="1" type="ORF">MHBO_000462</name>
</gene>
<comment type="caution">
    <text evidence="1">The sequence shown here is derived from an EMBL/GenBank/DDBJ whole genome shotgun (WGS) entry which is preliminary data.</text>
</comment>
<keyword evidence="2" id="KW-1185">Reference proteome</keyword>
<name>A0ABV2AFQ1_9EUKA</name>
<dbReference type="EMBL" id="JBDODL010000072">
    <property type="protein sequence ID" value="MES1918498.1"/>
    <property type="molecule type" value="Genomic_DNA"/>
</dbReference>
<organism evidence="1 2">
    <name type="scientific">Bonamia ostreae</name>
    <dbReference type="NCBI Taxonomy" id="126728"/>
    <lineage>
        <taxon>Eukaryota</taxon>
        <taxon>Sar</taxon>
        <taxon>Rhizaria</taxon>
        <taxon>Endomyxa</taxon>
        <taxon>Ascetosporea</taxon>
        <taxon>Haplosporida</taxon>
        <taxon>Bonamia</taxon>
    </lineage>
</organism>
<sequence>PFQNSVYEDAHWYTPLRIKNTSKNIIGIFPRNRLFQKLFNNRLYLSKTFFSRLPFNPIADDFPIPKFIKLMSEIEK</sequence>
<reference evidence="1 2" key="1">
    <citation type="journal article" date="2024" name="BMC Biol.">
        <title>Comparative genomics of Ascetosporea gives new insight into the evolutionary basis for animal parasitism in Rhizaria.</title>
        <authorList>
            <person name="Hiltunen Thoren M."/>
            <person name="Onut-Brannstrom I."/>
            <person name="Alfjorden A."/>
            <person name="Peckova H."/>
            <person name="Swords F."/>
            <person name="Hooper C."/>
            <person name="Holzer A.S."/>
            <person name="Bass D."/>
            <person name="Burki F."/>
        </authorList>
    </citation>
    <scope>NUCLEOTIDE SEQUENCE [LARGE SCALE GENOMIC DNA]</scope>
    <source>
        <strain evidence="1">20-A016</strain>
    </source>
</reference>